<proteinExistence type="predicted"/>
<dbReference type="InterPro" id="IPR005901">
    <property type="entry name" value="GLPGLI"/>
</dbReference>
<dbReference type="Pfam" id="PF09697">
    <property type="entry name" value="Porph_ging"/>
    <property type="match status" value="1"/>
</dbReference>
<dbReference type="EMBL" id="JAKHSK010000012">
    <property type="protein sequence ID" value="MCL6218672.1"/>
    <property type="molecule type" value="Genomic_DNA"/>
</dbReference>
<dbReference type="AlphaFoldDB" id="A0A9X2CQ10"/>
<sequence>MENKIIFVFSLFILYVIPLNAQNKLNYRVTYTLTFKLDSTGLESSKSETMWLFANRESSLFLSRGVALKDSMAVIKNAVDVGSERWKSKMKATKSEFNYRVFKNKAENKMGYGIKLLSDKLYYLESLDDIQWEIQPDAKEIAGYQVQKATTSFGGRDYVAWFTPEIPLSDGPYKFAGLPGLILEIQDTEAEYVFEFAGFEELANPLEYQIIPNKYKQIKKKELLDLLATYESDPISYVNNYVGEGGKTIIIGLEGDEKKNYLKKYHEELAKKNNPIELE</sequence>
<dbReference type="NCBIfam" id="TIGR01200">
    <property type="entry name" value="GLPGLI"/>
    <property type="match status" value="1"/>
</dbReference>
<protein>
    <submittedName>
        <fullName evidence="1">GLPGLI family protein</fullName>
    </submittedName>
</protein>
<dbReference type="RefSeq" id="WP_249601528.1">
    <property type="nucleotide sequence ID" value="NZ_JAKHSK010000012.1"/>
</dbReference>
<organism evidence="1 2">
    <name type="scientific">Zunongwangia pacifica</name>
    <dbReference type="NCBI Taxonomy" id="2911062"/>
    <lineage>
        <taxon>Bacteria</taxon>
        <taxon>Pseudomonadati</taxon>
        <taxon>Bacteroidota</taxon>
        <taxon>Flavobacteriia</taxon>
        <taxon>Flavobacteriales</taxon>
        <taxon>Flavobacteriaceae</taxon>
        <taxon>Zunongwangia</taxon>
    </lineage>
</organism>
<keyword evidence="2" id="KW-1185">Reference proteome</keyword>
<reference evidence="1" key="1">
    <citation type="submission" date="2022-01" db="EMBL/GenBank/DDBJ databases">
        <title>Genome sequencing of Zunongwangia sp. M21534 genome.</title>
        <authorList>
            <person name="Chen Y."/>
            <person name="Dong C."/>
            <person name="Shao Z."/>
        </authorList>
    </citation>
    <scope>NUCLEOTIDE SEQUENCE</scope>
    <source>
        <strain evidence="1">MCCC M21534</strain>
    </source>
</reference>
<gene>
    <name evidence="1" type="ORF">L1967_10220</name>
</gene>
<name>A0A9X2CQ10_9FLAO</name>
<evidence type="ECO:0000313" key="1">
    <source>
        <dbReference type="EMBL" id="MCL6218672.1"/>
    </source>
</evidence>
<dbReference type="Proteomes" id="UP001139521">
    <property type="component" value="Unassembled WGS sequence"/>
</dbReference>
<evidence type="ECO:0000313" key="2">
    <source>
        <dbReference type="Proteomes" id="UP001139521"/>
    </source>
</evidence>
<accession>A0A9X2CQ10</accession>
<comment type="caution">
    <text evidence="1">The sequence shown here is derived from an EMBL/GenBank/DDBJ whole genome shotgun (WGS) entry which is preliminary data.</text>
</comment>